<accession>A0A6C2YK62</accession>
<dbReference type="InParanoid" id="A0A6C2YK62"/>
<feature type="domain" description="Tyrosine specific protein phosphatases" evidence="6">
    <location>
        <begin position="64"/>
        <end position="132"/>
    </location>
</feature>
<organism evidence="7">
    <name type="scientific">Tuwongella immobilis</name>
    <dbReference type="NCBI Taxonomy" id="692036"/>
    <lineage>
        <taxon>Bacteria</taxon>
        <taxon>Pseudomonadati</taxon>
        <taxon>Planctomycetota</taxon>
        <taxon>Planctomycetia</taxon>
        <taxon>Gemmatales</taxon>
        <taxon>Gemmataceae</taxon>
        <taxon>Tuwongella</taxon>
    </lineage>
</organism>
<evidence type="ECO:0000313" key="8">
    <source>
        <dbReference type="Proteomes" id="UP000464378"/>
    </source>
</evidence>
<keyword evidence="4" id="KW-0904">Protein phosphatase</keyword>
<dbReference type="EC" id="3.1.3.48" evidence="2"/>
<feature type="domain" description="Tyrosine-protein phosphatase" evidence="5">
    <location>
        <begin position="1"/>
        <end position="137"/>
    </location>
</feature>
<dbReference type="Proteomes" id="UP000464378">
    <property type="component" value="Chromosome"/>
</dbReference>
<reference evidence="7" key="1">
    <citation type="submission" date="2019-04" db="EMBL/GenBank/DDBJ databases">
        <authorList>
            <consortium name="Science for Life Laboratories"/>
        </authorList>
    </citation>
    <scope>NUCLEOTIDE SEQUENCE</scope>
    <source>
        <strain evidence="7">MBLW1</strain>
    </source>
</reference>
<dbReference type="RefSeq" id="WP_162656694.1">
    <property type="nucleotide sequence ID" value="NZ_LR593887.1"/>
</dbReference>
<dbReference type="EMBL" id="LR586016">
    <property type="protein sequence ID" value="VIP01495.1"/>
    <property type="molecule type" value="Genomic_DNA"/>
</dbReference>
<evidence type="ECO:0000256" key="4">
    <source>
        <dbReference type="ARBA" id="ARBA00022912"/>
    </source>
</evidence>
<evidence type="ECO:0000313" key="7">
    <source>
        <dbReference type="EMBL" id="VIP01495.1"/>
    </source>
</evidence>
<dbReference type="PROSITE" id="PS00383">
    <property type="entry name" value="TYR_PHOSPHATASE_1"/>
    <property type="match status" value="1"/>
</dbReference>
<evidence type="ECO:0000259" key="5">
    <source>
        <dbReference type="PROSITE" id="PS50054"/>
    </source>
</evidence>
<dbReference type="InterPro" id="IPR000387">
    <property type="entry name" value="Tyr_Pase_dom"/>
</dbReference>
<evidence type="ECO:0000256" key="1">
    <source>
        <dbReference type="ARBA" id="ARBA00008601"/>
    </source>
</evidence>
<dbReference type="Pfam" id="PF00782">
    <property type="entry name" value="DSPc"/>
    <property type="match status" value="1"/>
</dbReference>
<dbReference type="CDD" id="cd14498">
    <property type="entry name" value="DSP"/>
    <property type="match status" value="1"/>
</dbReference>
<dbReference type="AlphaFoldDB" id="A0A6C2YK62"/>
<keyword evidence="3" id="KW-0378">Hydrolase</keyword>
<dbReference type="PANTHER" id="PTHR45848:SF4">
    <property type="entry name" value="DUAL SPECIFICITY PROTEIN PHOSPHATASE 12"/>
    <property type="match status" value="1"/>
</dbReference>
<evidence type="ECO:0000256" key="2">
    <source>
        <dbReference type="ARBA" id="ARBA00013064"/>
    </source>
</evidence>
<name>A0A6C2YK62_9BACT</name>
<comment type="similarity">
    <text evidence="1">Belongs to the protein-tyrosine phosphatase family. Non-receptor class dual specificity subfamily.</text>
</comment>
<sequence>MNWITPEIAIGNHSEAADVVLLSKEDVRAVLGLIDTLAAKNAEEMGLEAIVVVPLQDGPDNAPERFDDAIRALGRLIEQHGKVLVHCHLGRSRSAAVVAGHLMRSQNLSKDEALQLISTKREIYITAGVELMLDRLS</sequence>
<dbReference type="Gene3D" id="3.90.190.10">
    <property type="entry name" value="Protein tyrosine phosphatase superfamily"/>
    <property type="match status" value="1"/>
</dbReference>
<dbReference type="PROSITE" id="PS50054">
    <property type="entry name" value="TYR_PHOSPHATASE_DUAL"/>
    <property type="match status" value="1"/>
</dbReference>
<dbReference type="GO" id="GO:0008138">
    <property type="term" value="F:protein tyrosine/serine/threonine phosphatase activity"/>
    <property type="evidence" value="ECO:0007669"/>
    <property type="project" value="TreeGrafter"/>
</dbReference>
<dbReference type="KEGG" id="tim:GMBLW1_24650"/>
<dbReference type="EMBL" id="LR593887">
    <property type="protein sequence ID" value="VTR98577.1"/>
    <property type="molecule type" value="Genomic_DNA"/>
</dbReference>
<dbReference type="GO" id="GO:0004725">
    <property type="term" value="F:protein tyrosine phosphatase activity"/>
    <property type="evidence" value="ECO:0007669"/>
    <property type="project" value="UniProtKB-EC"/>
</dbReference>
<keyword evidence="8" id="KW-1185">Reference proteome</keyword>
<dbReference type="InterPro" id="IPR029021">
    <property type="entry name" value="Prot-tyrosine_phosphatase-like"/>
</dbReference>
<dbReference type="InterPro" id="IPR016130">
    <property type="entry name" value="Tyr_Pase_AS"/>
</dbReference>
<dbReference type="PANTHER" id="PTHR45848">
    <property type="entry name" value="DUAL SPECIFICITY PROTEIN PHOSPHATASE 12 FAMILY MEMBER"/>
    <property type="match status" value="1"/>
</dbReference>
<evidence type="ECO:0000259" key="6">
    <source>
        <dbReference type="PROSITE" id="PS50056"/>
    </source>
</evidence>
<proteinExistence type="inferred from homology"/>
<evidence type="ECO:0000256" key="3">
    <source>
        <dbReference type="ARBA" id="ARBA00022801"/>
    </source>
</evidence>
<dbReference type="PROSITE" id="PS50056">
    <property type="entry name" value="TYR_PHOSPHATASE_2"/>
    <property type="match status" value="1"/>
</dbReference>
<dbReference type="SMART" id="SM00195">
    <property type="entry name" value="DSPc"/>
    <property type="match status" value="1"/>
</dbReference>
<dbReference type="SUPFAM" id="SSF52799">
    <property type="entry name" value="(Phosphotyrosine protein) phosphatases II"/>
    <property type="match status" value="1"/>
</dbReference>
<dbReference type="InterPro" id="IPR000340">
    <property type="entry name" value="Dual-sp_phosphatase_cat-dom"/>
</dbReference>
<gene>
    <name evidence="7" type="ORF">GMBLW1_24650</name>
</gene>
<protein>
    <recommendedName>
        <fullName evidence="2">protein-tyrosine-phosphatase</fullName>
        <ecNumber evidence="2">3.1.3.48</ecNumber>
    </recommendedName>
</protein>
<dbReference type="InterPro" id="IPR020422">
    <property type="entry name" value="TYR_PHOSPHATASE_DUAL_dom"/>
</dbReference>